<protein>
    <submittedName>
        <fullName evidence="2">Uncharacterized protein</fullName>
    </submittedName>
</protein>
<proteinExistence type="predicted"/>
<reference evidence="2 3" key="1">
    <citation type="submission" date="2023-12" db="EMBL/GenBank/DDBJ databases">
        <title>Gut-associated functions are favored during microbiome assembly across C. elegans life.</title>
        <authorList>
            <person name="Zimmermann J."/>
        </authorList>
    </citation>
    <scope>NUCLEOTIDE SEQUENCE [LARGE SCALE GENOMIC DNA]</scope>
    <source>
        <strain evidence="2 3">JUb134</strain>
    </source>
</reference>
<dbReference type="Proteomes" id="UP001380365">
    <property type="component" value="Unassembled WGS sequence"/>
</dbReference>
<feature type="chain" id="PRO_5046867219" evidence="1">
    <location>
        <begin position="22"/>
        <end position="172"/>
    </location>
</feature>
<dbReference type="RefSeq" id="WP_132883860.1">
    <property type="nucleotide sequence ID" value="NZ_JBBGZA010000001.1"/>
</dbReference>
<feature type="signal peptide" evidence="1">
    <location>
        <begin position="1"/>
        <end position="21"/>
    </location>
</feature>
<dbReference type="EMBL" id="JBBGZA010000001">
    <property type="protein sequence ID" value="MEJ5094951.1"/>
    <property type="molecule type" value="Genomic_DNA"/>
</dbReference>
<comment type="caution">
    <text evidence="2">The sequence shown here is derived from an EMBL/GenBank/DDBJ whole genome shotgun (WGS) entry which is preliminary data.</text>
</comment>
<accession>A0ABU8Q5Q8</accession>
<sequence length="172" mass="18010">MKPFFSAALAALLATAGTAQAQTNACVTRTEAEALVLFVAPDLIRQTGQRCAATLPATALLRQTSGALLSKYEAESERAWPEARKALLKIAGPDVSQMLDSAFAKPMIGALVAPLVTGDLKAKDCPTVERAVTLVQPLPARNTAALLVLFAQADAASPRPMMRLPVCPAGKE</sequence>
<evidence type="ECO:0000313" key="3">
    <source>
        <dbReference type="Proteomes" id="UP001380365"/>
    </source>
</evidence>
<evidence type="ECO:0000313" key="2">
    <source>
        <dbReference type="EMBL" id="MEJ5094951.1"/>
    </source>
</evidence>
<name>A0ABU8Q5Q8_9SPHN</name>
<keyword evidence="1" id="KW-0732">Signal</keyword>
<gene>
    <name evidence="2" type="ORF">WH159_10430</name>
</gene>
<keyword evidence="3" id="KW-1185">Reference proteome</keyword>
<evidence type="ECO:0000256" key="1">
    <source>
        <dbReference type="SAM" id="SignalP"/>
    </source>
</evidence>
<organism evidence="2 3">
    <name type="scientific">Sphingomonas molluscorum</name>
    <dbReference type="NCBI Taxonomy" id="418184"/>
    <lineage>
        <taxon>Bacteria</taxon>
        <taxon>Pseudomonadati</taxon>
        <taxon>Pseudomonadota</taxon>
        <taxon>Alphaproteobacteria</taxon>
        <taxon>Sphingomonadales</taxon>
        <taxon>Sphingomonadaceae</taxon>
        <taxon>Sphingomonas</taxon>
    </lineage>
</organism>